<reference evidence="1 2" key="1">
    <citation type="journal article" date="2016" name="Nat. Commun.">
        <title>Thousands of microbial genomes shed light on interconnected biogeochemical processes in an aquifer system.</title>
        <authorList>
            <person name="Anantharaman K."/>
            <person name="Brown C.T."/>
            <person name="Hug L.A."/>
            <person name="Sharon I."/>
            <person name="Castelle C.J."/>
            <person name="Probst A.J."/>
            <person name="Thomas B.C."/>
            <person name="Singh A."/>
            <person name="Wilkins M.J."/>
            <person name="Karaoz U."/>
            <person name="Brodie E.L."/>
            <person name="Williams K.H."/>
            <person name="Hubbard S.S."/>
            <person name="Banfield J.F."/>
        </authorList>
    </citation>
    <scope>NUCLEOTIDE SEQUENCE [LARGE SCALE GENOMIC DNA]</scope>
</reference>
<sequence>MENSVVAVPIGRPALSNDDINLIFRKLEPHLKMGLSINRACYKASIPKSTVYDLYNENSQFAERIDTARNYFTDLINNIIHTELLDIVEFQKISLGPLNTDEKKFILWIAANSNAMKEYYCSNIQKIDE</sequence>
<dbReference type="AlphaFoldDB" id="A0A1F8BME3"/>
<dbReference type="STRING" id="1802521.A2893_00615"/>
<proteinExistence type="predicted"/>
<evidence type="ECO:0000313" key="1">
    <source>
        <dbReference type="EMBL" id="OGM65244.1"/>
    </source>
</evidence>
<evidence type="ECO:0000313" key="2">
    <source>
        <dbReference type="Proteomes" id="UP000176725"/>
    </source>
</evidence>
<dbReference type="Gene3D" id="1.10.10.60">
    <property type="entry name" value="Homeodomain-like"/>
    <property type="match status" value="1"/>
</dbReference>
<protein>
    <submittedName>
        <fullName evidence="1">Uncharacterized protein</fullName>
    </submittedName>
</protein>
<gene>
    <name evidence="1" type="ORF">A2893_00615</name>
</gene>
<accession>A0A1F8BME3</accession>
<name>A0A1F8BME3_9BACT</name>
<comment type="caution">
    <text evidence="1">The sequence shown here is derived from an EMBL/GenBank/DDBJ whole genome shotgun (WGS) entry which is preliminary data.</text>
</comment>
<organism evidence="1 2">
    <name type="scientific">Candidatus Woesebacteria bacterium RIFCSPLOWO2_01_FULL_39_25</name>
    <dbReference type="NCBI Taxonomy" id="1802521"/>
    <lineage>
        <taxon>Bacteria</taxon>
        <taxon>Candidatus Woeseibacteriota</taxon>
    </lineage>
</organism>
<dbReference type="EMBL" id="MGHH01000006">
    <property type="protein sequence ID" value="OGM65244.1"/>
    <property type="molecule type" value="Genomic_DNA"/>
</dbReference>
<dbReference type="Proteomes" id="UP000176725">
    <property type="component" value="Unassembled WGS sequence"/>
</dbReference>